<feature type="domain" description="RPAP1 N-terminal" evidence="8">
    <location>
        <begin position="343"/>
        <end position="383"/>
    </location>
</feature>
<dbReference type="InterPro" id="IPR016024">
    <property type="entry name" value="ARM-type_fold"/>
</dbReference>
<evidence type="ECO:0000256" key="1">
    <source>
        <dbReference type="ARBA" id="ARBA00004123"/>
    </source>
</evidence>
<reference evidence="10 11" key="1">
    <citation type="submission" date="2018-03" db="EMBL/GenBank/DDBJ databases">
        <authorList>
            <person name="Guldener U."/>
        </authorList>
    </citation>
    <scope>NUCLEOTIDE SEQUENCE [LARGE SCALE GENOMIC DNA]</scope>
    <source>
        <strain evidence="10 11">NBRC100155</strain>
    </source>
</reference>
<evidence type="ECO:0000256" key="5">
    <source>
        <dbReference type="SAM" id="Coils"/>
    </source>
</evidence>
<feature type="coiled-coil region" evidence="5">
    <location>
        <begin position="1536"/>
        <end position="1563"/>
    </location>
</feature>
<evidence type="ECO:0000256" key="6">
    <source>
        <dbReference type="SAM" id="MobiDB-lite"/>
    </source>
</evidence>
<evidence type="ECO:0000256" key="3">
    <source>
        <dbReference type="ARBA" id="ARBA00023163"/>
    </source>
</evidence>
<feature type="compositionally biased region" description="Basic and acidic residues" evidence="6">
    <location>
        <begin position="182"/>
        <end position="196"/>
    </location>
</feature>
<evidence type="ECO:0000256" key="4">
    <source>
        <dbReference type="ARBA" id="ARBA00023242"/>
    </source>
</evidence>
<feature type="region of interest" description="Disordered" evidence="6">
    <location>
        <begin position="243"/>
        <end position="283"/>
    </location>
</feature>
<name>A0A5C3DQ23_9BASI</name>
<evidence type="ECO:0000259" key="8">
    <source>
        <dbReference type="Pfam" id="PF08621"/>
    </source>
</evidence>
<feature type="domain" description="RPAP1 C-terminal" evidence="7">
    <location>
        <begin position="459"/>
        <end position="525"/>
    </location>
</feature>
<keyword evidence="5" id="KW-0175">Coiled coil</keyword>
<dbReference type="Pfam" id="PF08620">
    <property type="entry name" value="RPAP1_C"/>
    <property type="match status" value="1"/>
</dbReference>
<keyword evidence="11" id="KW-1185">Reference proteome</keyword>
<dbReference type="InterPro" id="IPR057989">
    <property type="entry name" value="TPR_RPAP1/MINIYO-like"/>
</dbReference>
<sequence>MASRPSMDEREMRKQQIRPRFLDLAEFDDDMPDSSRRAALGSFTDWPPAATVVRKKPPTIASSSKAEASAIQAESSASRKATVQDAEDVQAPSTKSVLPGEKAPQPPKQTPAQSQPRTVRFTPDTASANEDVAEGQSAPKAVLDFAGSIIGTIQERPVGERRAKSHGPSRSKPSGSRFVVRRRMDEDLQKHEEQRQQRLQAESTPQGQEPGTGFPEVHHRDQIAPILPPVSGKARQVQYSEDIETVEAPQRDTLATQAASGDARGVATSAADEEEWLDEDGKPMSAFRKSRLLRQGLRPPSVRTISNLGMAADKRQIPDFKSDPTRDPGGGADIDAITAVLSDVSRENDQKLRQMSAAEVSEEIRSLESLFGKDVLDALRNRKSGGTSKETKAAATVTSAVAAQSASKAGSNASASNWEAEEDGPLAIKRQYFPAEPEGPNPSLEWMMPQPSSTAVSTDLRFDFSGKIIQRGVQTDETYLSGLHHHGDDQEAPGYTFSELVHLSRSAVAAQRQLALNVLGRVCEQYPAFNASSGQPGASTAVELLNEHALLLRARVISISRWLLGDRHFTVRAAALRCLISAIRSLPAGVTLPLAAGQELQFHRLFATPRNGFGDKKDRAEASEVETSIQIDWANVMLESKILNLFLDKTDSVITSTWEAELALELLLRIASCSGAHASQIFEADPVQLCDFIIHLGLNVPWPPVPTDVVPASTASRRPSSLPSLTAVRLLHQGILSDRKIAESIVMSGSTEHLLRFVVTPPWRVEEDWASDDEEGDAIVMMAYQIFDEVLQLFTSLASYGFFASVVARTWNLWQESSTWALKQLTGGDTTKASASNRGWVDEARNTAAQRIFEILGAWTHCAMDPHELMTAHDITWTQVRDWIESVKDTASLLNGGQAVTRASTAAPAFGALCGYIDAWLRCAIGKESRLLLKYLESCKAFMSHCQQPIQQHFLQVLGQFSSAPTQAMALDEAEQACRACHRYLDLSETLVRAEHTVAKQAQTEKALVDEDHHAMLQAGLALISCGPLWQAVKSLESQASGRRFYQETFSNFVAAVVTAESAIVSDVALQLAAITRLDAHHTSRVAEIVMQATESLAGDSTAHVLRPFLLECIAGRNHLPEADKRTLGQRDSTPLSQVSSLFKGTERKDANGGAKKAECDADGGDEDEEEEEEEEEEKDVDPITSSKLWKCPASGLPLRADWTLLVLDDLLHSANTAVFNRPDNLETDWKPSELEMVRAALKLAVAVFRALLEASKRENASSDEAVKGSVMLQSRAMLCSLPSPEQIILGVMKVFMLEKDQPDTFTDKNSSGASQQKQTGVLTGRDLFRDSAVSSDLTCLLDIADELVELRQRRRHDTSMSTTTLEQWTSTTYGSSSMSSYQFFTDLVGLWDSVSFGDVNFARIVMTVANAGCGGGLFEGEDGVAVDFRRLVWNDYSDSLRSMPSTKVAKWLLSWEDTDADMLEHYCRYLAGAADASTARGSIAWQIAAHHVGAALKSLSANNVHSGRDSRGSQEKRIESILKSLVMAKGELLMLEILAASRSTLEEELQRLVERLSVSSAQS</sequence>
<dbReference type="OrthoDB" id="348201at2759"/>
<dbReference type="InterPro" id="IPR013929">
    <property type="entry name" value="RPAP1_C"/>
</dbReference>
<dbReference type="InterPro" id="IPR039913">
    <property type="entry name" value="RPAP1/Rba50"/>
</dbReference>
<feature type="compositionally biased region" description="Low complexity" evidence="6">
    <location>
        <begin position="60"/>
        <end position="78"/>
    </location>
</feature>
<dbReference type="Pfam" id="PF08621">
    <property type="entry name" value="RPAP1_N"/>
    <property type="match status" value="1"/>
</dbReference>
<dbReference type="PANTHER" id="PTHR21483:SF18">
    <property type="entry name" value="RNA POLYMERASE II-ASSOCIATED PROTEIN 1"/>
    <property type="match status" value="1"/>
</dbReference>
<dbReference type="Pfam" id="PF25766">
    <property type="entry name" value="TPR_RPAP1"/>
    <property type="match status" value="1"/>
</dbReference>
<dbReference type="PANTHER" id="PTHR21483">
    <property type="entry name" value="RNA POLYMERASE II-ASSOCIATED PROTEIN 1"/>
    <property type="match status" value="1"/>
</dbReference>
<feature type="compositionally biased region" description="Basic and acidic residues" evidence="6">
    <location>
        <begin position="1145"/>
        <end position="1160"/>
    </location>
</feature>
<feature type="compositionally biased region" description="Basic and acidic residues" evidence="6">
    <location>
        <begin position="312"/>
        <end position="326"/>
    </location>
</feature>
<feature type="region of interest" description="Disordered" evidence="6">
    <location>
        <begin position="1124"/>
        <end position="1185"/>
    </location>
</feature>
<dbReference type="InterPro" id="IPR013930">
    <property type="entry name" value="RPAP1_N"/>
</dbReference>
<dbReference type="GO" id="GO:0006366">
    <property type="term" value="P:transcription by RNA polymerase II"/>
    <property type="evidence" value="ECO:0007669"/>
    <property type="project" value="InterPro"/>
</dbReference>
<feature type="compositionally biased region" description="Polar residues" evidence="6">
    <location>
        <begin position="1130"/>
        <end position="1143"/>
    </location>
</feature>
<evidence type="ECO:0000256" key="2">
    <source>
        <dbReference type="ARBA" id="ARBA00009953"/>
    </source>
</evidence>
<proteinExistence type="inferred from homology"/>
<dbReference type="SUPFAM" id="SSF48371">
    <property type="entry name" value="ARM repeat"/>
    <property type="match status" value="2"/>
</dbReference>
<keyword evidence="3" id="KW-0804">Transcription</keyword>
<comment type="similarity">
    <text evidence="2">Belongs to the RPAP1 family.</text>
</comment>
<feature type="region of interest" description="Disordered" evidence="6">
    <location>
        <begin position="298"/>
        <end position="333"/>
    </location>
</feature>
<accession>A0A5C3DQ23</accession>
<organism evidence="10 11">
    <name type="scientific">Ustilago trichophora</name>
    <dbReference type="NCBI Taxonomy" id="86804"/>
    <lineage>
        <taxon>Eukaryota</taxon>
        <taxon>Fungi</taxon>
        <taxon>Dikarya</taxon>
        <taxon>Basidiomycota</taxon>
        <taxon>Ustilaginomycotina</taxon>
        <taxon>Ustilaginomycetes</taxon>
        <taxon>Ustilaginales</taxon>
        <taxon>Ustilaginaceae</taxon>
        <taxon>Ustilago</taxon>
    </lineage>
</organism>
<evidence type="ECO:0000313" key="11">
    <source>
        <dbReference type="Proteomes" id="UP000324022"/>
    </source>
</evidence>
<comment type="subcellular location">
    <subcellularLocation>
        <location evidence="1">Nucleus</location>
    </subcellularLocation>
</comment>
<keyword evidence="4" id="KW-0539">Nucleus</keyword>
<protein>
    <recommendedName>
        <fullName evidence="12">RNA polymerase II-associated protein 1 C-terminal domain-containing protein</fullName>
    </recommendedName>
</protein>
<evidence type="ECO:0000259" key="9">
    <source>
        <dbReference type="Pfam" id="PF25766"/>
    </source>
</evidence>
<dbReference type="EMBL" id="OOIN01000001">
    <property type="protein sequence ID" value="SPO20182.1"/>
    <property type="molecule type" value="Genomic_DNA"/>
</dbReference>
<feature type="region of interest" description="Disordered" evidence="6">
    <location>
        <begin position="1"/>
        <end position="217"/>
    </location>
</feature>
<feature type="compositionally biased region" description="Polar residues" evidence="6">
    <location>
        <begin position="197"/>
        <end position="209"/>
    </location>
</feature>
<feature type="compositionally biased region" description="Acidic residues" evidence="6">
    <location>
        <begin position="1161"/>
        <end position="1180"/>
    </location>
</feature>
<feature type="domain" description="RPAP1/MINIYO-like TPR repeats" evidence="9">
    <location>
        <begin position="1379"/>
        <end position="1500"/>
    </location>
</feature>
<gene>
    <name evidence="10" type="ORF">UTRI_00574_B</name>
</gene>
<evidence type="ECO:0000259" key="7">
    <source>
        <dbReference type="Pfam" id="PF08620"/>
    </source>
</evidence>
<dbReference type="Proteomes" id="UP000324022">
    <property type="component" value="Unassembled WGS sequence"/>
</dbReference>
<feature type="compositionally biased region" description="Basic and acidic residues" evidence="6">
    <location>
        <begin position="1"/>
        <end position="14"/>
    </location>
</feature>
<evidence type="ECO:0000313" key="10">
    <source>
        <dbReference type="EMBL" id="SPO20182.1"/>
    </source>
</evidence>
<evidence type="ECO:0008006" key="12">
    <source>
        <dbReference type="Google" id="ProtNLM"/>
    </source>
</evidence>